<dbReference type="Proteomes" id="UP000034350">
    <property type="component" value="Unassembled WGS sequence"/>
</dbReference>
<accession>A0A0F9WUC4</accession>
<proteinExistence type="predicted"/>
<reference evidence="1 2" key="1">
    <citation type="journal article" date="2015" name="Environ. Microbiol.">
        <title>Genome analyses suggest the presence of polyploidy and recent human-driven expansions in eight global populations of the honeybee pathogen Nosema ceranae.</title>
        <authorList>
            <person name="Pelin A."/>
            <person name="Selman M."/>
            <person name="Aris-Brosou S."/>
            <person name="Farinelli L."/>
            <person name="Corradi N."/>
        </authorList>
    </citation>
    <scope>NUCLEOTIDE SEQUENCE [LARGE SCALE GENOMIC DNA]</scope>
    <source>
        <strain evidence="1 2">PA08 1199</strain>
    </source>
</reference>
<dbReference type="RefSeq" id="XP_024332105.1">
    <property type="nucleotide sequence ID" value="XM_024475501.1"/>
</dbReference>
<evidence type="ECO:0000313" key="2">
    <source>
        <dbReference type="Proteomes" id="UP000034350"/>
    </source>
</evidence>
<dbReference type="GeneID" id="36320446"/>
<dbReference type="OrthoDB" id="5148094at2759"/>
<dbReference type="VEuPathDB" id="MicrosporidiaDB:AAJ76_4000127602"/>
<keyword evidence="2" id="KW-1185">Reference proteome</keyword>
<dbReference type="EMBL" id="JPQZ01000004">
    <property type="protein sequence ID" value="KKO76363.1"/>
    <property type="molecule type" value="Genomic_DNA"/>
</dbReference>
<sequence length="1283" mass="153197">MNLDYLALKKSPFLIKKYVKNMHKLPADLQTKVALYKIVEHDKMKFLHFIPDSLLQTLKIQNDKKLYSLKYFLKVEINDKQLDKLIDLINRQDHLAILYHLDKLSTDISYVFVCRRILKMHKYNEFKDMKIYLKNNIYVPKIVARFLNFYKRFLPPNFVDIVLSSGVDISYFINLISSLRPDLQFIDIKEDLMKFDLFRNAAISQGFGENKFLVKYVKSDDFEFYLRMHNLSLDEYKNNGIKIDHNWYPHMKIYNLLKGIPCLINPHKKYNSVNTEQISLDKDTFYKTYKKVNLMSMFNRDVDILLLEIIVNVLCFFNDTTSLDKIFYYNRIFKVLDESLYFSLINFNLVDYLKTNLEKIDKIPDDFLIRDFKISDIEKYEFTNLKKEMIDKAIYIPTEELVNIITKKFEDERKIYYEILLKQSFNQKLHKCDIKIFNIESNDTNLIQYKQNILKTIESDFIYEKLKNTDLFFKYCINHEKYALKYLENINCHECTLEEGKNIFTILNIYKSAHYMICKNKGNLIYKVSTTSFKDLDLLTDDKIGLVSIIYHVRYDEGIYFFYKYSDRLISHYIIQNLNLTKDKTSSSFLYMNYLSNKYLFHSLNVSDKDFKYILKFIPTLDNKYIKILINLLNDTNMSCVLESKRLLNSMHCINQDINSIKSQIIESFIDKINVNNTLLSILSLQFNYMIDDTSLILILELIRRYIKEYKEYIFIILSKIQQIVINKDLFKKEVFQIISLFVIQNNFYTEECINIVRLNINNLSIDSLDLLFKNIDNDLRIAYFLVEVLKIINNDDLNKQVIFKDLDNNTVLSSRPNFLAYAFDLEIFYKYLDNYFPVLKQIYCTKENKIAVHAFSKLIYKKNDQSEDNTEHNDIVFKFVSHESFINSSTRMSCVEILSKQILTNKICTLLYIYKYDDNGLIRKRVSEILKNRIENYNILIRSIYKDILKYLNYYYYYIPDISNNVINELITKYINIFDLKYCKRYTNIYPLLLLHGIKKNKLITECKEYLMEINVDNTLITEIDGNTLIKEMGDSALITESNIIMPGSNTLITEIGDILLEKDKEFMLKYLTERLHCNSVFKIIENNYYLVYTLLMYNNDLINNLDLLKLLNENDKKTLFEYITKSNKDYTESMAYLLQNTTNINISDCDIEIIYLYLCNCNSTDINLYKKVFNRLNNAKLQKLIIRRNYKYILDVSYKNITEYENLIKILTSKNNIQSIDRLYEIYGYVDNKSKERIVDYFIYNFLIYEHRGTIRSIFSKIDYIGGYKKDLILNVILNVE</sequence>
<gene>
    <name evidence="1" type="ORF">AAJ76_4000127602</name>
</gene>
<name>A0A0F9WUC4_9MICR</name>
<comment type="caution">
    <text evidence="1">The sequence shown here is derived from an EMBL/GenBank/DDBJ whole genome shotgun (WGS) entry which is preliminary data.</text>
</comment>
<dbReference type="VEuPathDB" id="MicrosporidiaDB:NCER_100706"/>
<organism evidence="1 2">
    <name type="scientific">Vairimorpha ceranae</name>
    <dbReference type="NCBI Taxonomy" id="40302"/>
    <lineage>
        <taxon>Eukaryota</taxon>
        <taxon>Fungi</taxon>
        <taxon>Fungi incertae sedis</taxon>
        <taxon>Microsporidia</taxon>
        <taxon>Nosematidae</taxon>
        <taxon>Vairimorpha</taxon>
    </lineage>
</organism>
<protein>
    <submittedName>
        <fullName evidence="1">Gcn1p-like translational activator</fullName>
    </submittedName>
</protein>
<evidence type="ECO:0000313" key="1">
    <source>
        <dbReference type="EMBL" id="KKO76363.1"/>
    </source>
</evidence>